<protein>
    <recommendedName>
        <fullName evidence="9">MICOS complex subunit MIC10</fullName>
    </recommendedName>
</protein>
<evidence type="ECO:0000256" key="9">
    <source>
        <dbReference type="RuleBase" id="RU363011"/>
    </source>
</evidence>
<keyword evidence="5 9" id="KW-0999">Mitochondrion inner membrane</keyword>
<evidence type="ECO:0000256" key="4">
    <source>
        <dbReference type="ARBA" id="ARBA00022692"/>
    </source>
</evidence>
<evidence type="ECO:0000256" key="6">
    <source>
        <dbReference type="ARBA" id="ARBA00022989"/>
    </source>
</evidence>
<keyword evidence="7 9" id="KW-0496">Mitochondrion</keyword>
<sequence>MTTRSEDEIGKKLDRCLADTLLKIGSGTALGIISSVIFFKRRAFPVWLGLGVGLGSGWANCQHDVQSPYLLHGKKVKTSAAEAAADSKKPHEYSIIVDPRIQGQASS</sequence>
<evidence type="ECO:0000313" key="11">
    <source>
        <dbReference type="WBParaSite" id="PSAMB.scaffold851size40231.g9133.t1"/>
    </source>
</evidence>
<evidence type="ECO:0000256" key="1">
    <source>
        <dbReference type="ARBA" id="ARBA00002689"/>
    </source>
</evidence>
<dbReference type="AlphaFoldDB" id="A0A914XJI6"/>
<dbReference type="Pfam" id="PF04418">
    <property type="entry name" value="DUF543"/>
    <property type="match status" value="1"/>
</dbReference>
<dbReference type="WBParaSite" id="PSAMB.scaffold851size40231.g9133.t1">
    <property type="protein sequence ID" value="PSAMB.scaffold851size40231.g9133.t1"/>
    <property type="gene ID" value="PSAMB.scaffold851size40231.g9133"/>
</dbReference>
<dbReference type="Proteomes" id="UP000887566">
    <property type="component" value="Unplaced"/>
</dbReference>
<dbReference type="PANTHER" id="PTHR21304">
    <property type="entry name" value="MICOS COMPLEX SUBUNIT MIC10"/>
    <property type="match status" value="1"/>
</dbReference>
<comment type="subunit">
    <text evidence="9">Component of the mitochondrial contact site and cristae organizing system (MICOS) complex.</text>
</comment>
<evidence type="ECO:0000313" key="10">
    <source>
        <dbReference type="Proteomes" id="UP000887566"/>
    </source>
</evidence>
<dbReference type="GO" id="GO:0061617">
    <property type="term" value="C:MICOS complex"/>
    <property type="evidence" value="ECO:0007669"/>
    <property type="project" value="UniProtKB-UniRule"/>
</dbReference>
<keyword evidence="6 9" id="KW-1133">Transmembrane helix</keyword>
<dbReference type="InterPro" id="IPR007512">
    <property type="entry name" value="Mic10"/>
</dbReference>
<comment type="function">
    <text evidence="1 9">Component of the MICOS complex, a large protein complex of the mitochondrial inner membrane that plays crucial roles in the maintenance of crista junctions, inner membrane architecture, and formation of contact sites to the outer membrane.</text>
</comment>
<evidence type="ECO:0000256" key="7">
    <source>
        <dbReference type="ARBA" id="ARBA00023128"/>
    </source>
</evidence>
<reference evidence="11" key="1">
    <citation type="submission" date="2022-11" db="UniProtKB">
        <authorList>
            <consortium name="WormBaseParasite"/>
        </authorList>
    </citation>
    <scope>IDENTIFICATION</scope>
</reference>
<organism evidence="10 11">
    <name type="scientific">Plectus sambesii</name>
    <dbReference type="NCBI Taxonomy" id="2011161"/>
    <lineage>
        <taxon>Eukaryota</taxon>
        <taxon>Metazoa</taxon>
        <taxon>Ecdysozoa</taxon>
        <taxon>Nematoda</taxon>
        <taxon>Chromadorea</taxon>
        <taxon>Plectida</taxon>
        <taxon>Plectina</taxon>
        <taxon>Plectoidea</taxon>
        <taxon>Plectidae</taxon>
        <taxon>Plectus</taxon>
    </lineage>
</organism>
<dbReference type="PANTHER" id="PTHR21304:SF0">
    <property type="entry name" value="MICOS COMPLEX SUBUNIT MIC10"/>
    <property type="match status" value="1"/>
</dbReference>
<feature type="transmembrane region" description="Helical" evidence="9">
    <location>
        <begin position="20"/>
        <end position="39"/>
    </location>
</feature>
<keyword evidence="4 9" id="KW-0812">Transmembrane</keyword>
<proteinExistence type="inferred from homology"/>
<evidence type="ECO:0000256" key="3">
    <source>
        <dbReference type="ARBA" id="ARBA00006792"/>
    </source>
</evidence>
<comment type="subcellular location">
    <subcellularLocation>
        <location evidence="2 9">Mitochondrion inner membrane</location>
        <topology evidence="2 9">Single-pass membrane protein</topology>
    </subcellularLocation>
</comment>
<keyword evidence="10" id="KW-1185">Reference proteome</keyword>
<comment type="similarity">
    <text evidence="3 9">Belongs to the MICOS complex subunit Mic10 family.</text>
</comment>
<evidence type="ECO:0000256" key="8">
    <source>
        <dbReference type="ARBA" id="ARBA00023136"/>
    </source>
</evidence>
<evidence type="ECO:0000256" key="2">
    <source>
        <dbReference type="ARBA" id="ARBA00004434"/>
    </source>
</evidence>
<name>A0A914XJI6_9BILA</name>
<keyword evidence="8 9" id="KW-0472">Membrane</keyword>
<accession>A0A914XJI6</accession>
<evidence type="ECO:0000256" key="5">
    <source>
        <dbReference type="ARBA" id="ARBA00022792"/>
    </source>
</evidence>